<keyword evidence="1" id="KW-0472">Membrane</keyword>
<gene>
    <name evidence="2" type="ORF">RhiirA1_530495</name>
</gene>
<dbReference type="Proteomes" id="UP000232688">
    <property type="component" value="Unassembled WGS sequence"/>
</dbReference>
<reference evidence="2 3" key="2">
    <citation type="submission" date="2017-10" db="EMBL/GenBank/DDBJ databases">
        <title>Genome analyses suggest a sexual origin of heterokaryosis in a supposedly ancient asexual fungus.</title>
        <authorList>
            <person name="Corradi N."/>
            <person name="Sedzielewska K."/>
            <person name="Noel J."/>
            <person name="Charron P."/>
            <person name="Farinelli L."/>
            <person name="Marton T."/>
            <person name="Kruger M."/>
            <person name="Pelin A."/>
            <person name="Brachmann A."/>
            <person name="Corradi N."/>
        </authorList>
    </citation>
    <scope>NUCLEOTIDE SEQUENCE [LARGE SCALE GENOMIC DNA]</scope>
    <source>
        <strain evidence="2 3">A1</strain>
    </source>
</reference>
<dbReference type="EMBL" id="LLXH01000090">
    <property type="protein sequence ID" value="PKC73332.1"/>
    <property type="molecule type" value="Genomic_DNA"/>
</dbReference>
<comment type="caution">
    <text evidence="2">The sequence shown here is derived from an EMBL/GenBank/DDBJ whole genome shotgun (WGS) entry which is preliminary data.</text>
</comment>
<sequence length="100" mass="11249">METGRPNSHKRKQEQDRLKLARLSKNSMDYARACLILSNLLSIFSIIVAGMCNHEYGTRYPLLTRATIPLHMVSTSDAVPNELAKPCEPNVPLMLLLLMP</sequence>
<dbReference type="VEuPathDB" id="FungiDB:RhiirA1_530495"/>
<keyword evidence="1" id="KW-1133">Transmembrane helix</keyword>
<keyword evidence="1" id="KW-0812">Transmembrane</keyword>
<proteinExistence type="predicted"/>
<evidence type="ECO:0000256" key="1">
    <source>
        <dbReference type="SAM" id="Phobius"/>
    </source>
</evidence>
<feature type="transmembrane region" description="Helical" evidence="1">
    <location>
        <begin position="30"/>
        <end position="52"/>
    </location>
</feature>
<reference evidence="2 3" key="1">
    <citation type="submission" date="2017-10" db="EMBL/GenBank/DDBJ databases">
        <title>Extensive intraspecific genome diversity in a model arbuscular mycorrhizal fungus.</title>
        <authorList>
            <person name="Chen E.C.H."/>
            <person name="Morin E."/>
            <person name="Baudet D."/>
            <person name="Noel J."/>
            <person name="Ndikumana S."/>
            <person name="Charron P."/>
            <person name="St-Onge C."/>
            <person name="Giorgi J."/>
            <person name="Grigoriev I.V."/>
            <person name="Roux C."/>
            <person name="Martin F.M."/>
            <person name="Corradi N."/>
        </authorList>
    </citation>
    <scope>NUCLEOTIDE SEQUENCE [LARGE SCALE GENOMIC DNA]</scope>
    <source>
        <strain evidence="2 3">A1</strain>
    </source>
</reference>
<name>A0A2N0SCQ9_9GLOM</name>
<organism evidence="2 3">
    <name type="scientific">Rhizophagus irregularis</name>
    <dbReference type="NCBI Taxonomy" id="588596"/>
    <lineage>
        <taxon>Eukaryota</taxon>
        <taxon>Fungi</taxon>
        <taxon>Fungi incertae sedis</taxon>
        <taxon>Mucoromycota</taxon>
        <taxon>Glomeromycotina</taxon>
        <taxon>Glomeromycetes</taxon>
        <taxon>Glomerales</taxon>
        <taxon>Glomeraceae</taxon>
        <taxon>Rhizophagus</taxon>
    </lineage>
</organism>
<accession>A0A2N0SCQ9</accession>
<dbReference type="AlphaFoldDB" id="A0A2N0SCQ9"/>
<evidence type="ECO:0000313" key="2">
    <source>
        <dbReference type="EMBL" id="PKC73332.1"/>
    </source>
</evidence>
<evidence type="ECO:0000313" key="3">
    <source>
        <dbReference type="Proteomes" id="UP000232688"/>
    </source>
</evidence>
<protein>
    <submittedName>
        <fullName evidence="2">Uncharacterized protein</fullName>
    </submittedName>
</protein>